<gene>
    <name evidence="2" type="ORF">J2S48_003913</name>
</gene>
<dbReference type="Proteomes" id="UP001183585">
    <property type="component" value="Unassembled WGS sequence"/>
</dbReference>
<dbReference type="InterPro" id="IPR024975">
    <property type="entry name" value="NOV_C"/>
</dbReference>
<dbReference type="Pfam" id="PF13020">
    <property type="entry name" value="NOV_C"/>
    <property type="match status" value="1"/>
</dbReference>
<keyword evidence="3" id="KW-1185">Reference proteome</keyword>
<evidence type="ECO:0000259" key="1">
    <source>
        <dbReference type="Pfam" id="PF13020"/>
    </source>
</evidence>
<evidence type="ECO:0000313" key="2">
    <source>
        <dbReference type="EMBL" id="MDR7384398.1"/>
    </source>
</evidence>
<evidence type="ECO:0000313" key="3">
    <source>
        <dbReference type="Proteomes" id="UP001183585"/>
    </source>
</evidence>
<sequence>MPATFLTWNPARSTLMEQEWTQSAALTRAGEPVKWWWSVGRHVHIPRGRRVFLLRQGSGPRGIVAAGITTSVPYLGERVDGEEKATNRVDVSWDAMIVDPREPLSVQYLLAEAPGIPWNNIQGSGTSTADDGAVVRIEDLWARRLADEEHPVALRRTRPAGQGWESDSAVRRAIEDYAQDLLTAHFVADGWSVQDTRVARPYDAVATRDDEVLYLEAKGTRSDGTSVLVTAGEVRWAAAHKGQCRIGIVSHIKVRDGRVVPGSGDLVVREWRPKSKELSPTAYRWTPRT</sequence>
<proteinExistence type="predicted"/>
<dbReference type="RefSeq" id="WP_274992788.1">
    <property type="nucleotide sequence ID" value="NZ_JAJQQP010000003.1"/>
</dbReference>
<feature type="domain" description="Protein NO VEIN C-terminal" evidence="1">
    <location>
        <begin position="174"/>
        <end position="252"/>
    </location>
</feature>
<comment type="caution">
    <text evidence="2">The sequence shown here is derived from an EMBL/GenBank/DDBJ whole genome shotgun (WGS) entry which is preliminary data.</text>
</comment>
<name>A0ABU2CST1_9MICO</name>
<organism evidence="2 3">
    <name type="scientific">Promicromonospora iranensis</name>
    <dbReference type="NCBI Taxonomy" id="1105144"/>
    <lineage>
        <taxon>Bacteria</taxon>
        <taxon>Bacillati</taxon>
        <taxon>Actinomycetota</taxon>
        <taxon>Actinomycetes</taxon>
        <taxon>Micrococcales</taxon>
        <taxon>Promicromonosporaceae</taxon>
        <taxon>Promicromonospora</taxon>
    </lineage>
</organism>
<accession>A0ABU2CST1</accession>
<dbReference type="EMBL" id="JAVDYE010000001">
    <property type="protein sequence ID" value="MDR7384398.1"/>
    <property type="molecule type" value="Genomic_DNA"/>
</dbReference>
<reference evidence="2 3" key="1">
    <citation type="submission" date="2023-07" db="EMBL/GenBank/DDBJ databases">
        <title>Sequencing the genomes of 1000 actinobacteria strains.</title>
        <authorList>
            <person name="Klenk H.-P."/>
        </authorList>
    </citation>
    <scope>NUCLEOTIDE SEQUENCE [LARGE SCALE GENOMIC DNA]</scope>
    <source>
        <strain evidence="2 3">DSM 45554</strain>
    </source>
</reference>
<protein>
    <recommendedName>
        <fullName evidence="1">Protein NO VEIN C-terminal domain-containing protein</fullName>
    </recommendedName>
</protein>